<protein>
    <submittedName>
        <fullName evidence="1">Uncharacterized protein</fullName>
    </submittedName>
</protein>
<proteinExistence type="predicted"/>
<sequence length="152" mass="16841">MLYVSESSGLAAMNVQARGENGKDSHCPLAIGAWTDKSGEKQVAVSISQTQEGAVGSRARSRIWYFYDRPHVDEDSRISPDLLRMHQMGSKDMGWFQEVRLGGASGSERPYQDRGLPSDIPFSINSQVLEKRLRDSMSESSVTLTTSLLQET</sequence>
<dbReference type="EMBL" id="MHCL01000013">
    <property type="protein sequence ID" value="OGY21336.1"/>
    <property type="molecule type" value="Genomic_DNA"/>
</dbReference>
<comment type="caution">
    <text evidence="1">The sequence shown here is derived from an EMBL/GenBank/DDBJ whole genome shotgun (WGS) entry which is preliminary data.</text>
</comment>
<reference evidence="1 2" key="1">
    <citation type="journal article" date="2016" name="Nat. Commun.">
        <title>Thousands of microbial genomes shed light on interconnected biogeochemical processes in an aquifer system.</title>
        <authorList>
            <person name="Anantharaman K."/>
            <person name="Brown C.T."/>
            <person name="Hug L.A."/>
            <person name="Sharon I."/>
            <person name="Castelle C.J."/>
            <person name="Probst A.J."/>
            <person name="Thomas B.C."/>
            <person name="Singh A."/>
            <person name="Wilkins M.J."/>
            <person name="Karaoz U."/>
            <person name="Brodie E.L."/>
            <person name="Williams K.H."/>
            <person name="Hubbard S.S."/>
            <person name="Banfield J.F."/>
        </authorList>
    </citation>
    <scope>NUCLEOTIDE SEQUENCE [LARGE SCALE GENOMIC DNA]</scope>
</reference>
<accession>A0A1G1W0Y7</accession>
<dbReference type="STRING" id="1797593.A3A65_05220"/>
<dbReference type="AlphaFoldDB" id="A0A1G1W0Y7"/>
<organism evidence="1 2">
    <name type="scientific">Candidatus Chisholmbacteria bacterium RIFCSPLOWO2_01_FULL_49_14</name>
    <dbReference type="NCBI Taxonomy" id="1797593"/>
    <lineage>
        <taxon>Bacteria</taxon>
        <taxon>Candidatus Chisholmiibacteriota</taxon>
    </lineage>
</organism>
<gene>
    <name evidence="1" type="ORF">A3A65_05220</name>
</gene>
<dbReference type="Proteomes" id="UP000176723">
    <property type="component" value="Unassembled WGS sequence"/>
</dbReference>
<evidence type="ECO:0000313" key="1">
    <source>
        <dbReference type="EMBL" id="OGY21336.1"/>
    </source>
</evidence>
<evidence type="ECO:0000313" key="2">
    <source>
        <dbReference type="Proteomes" id="UP000176723"/>
    </source>
</evidence>
<name>A0A1G1W0Y7_9BACT</name>